<gene>
    <name evidence="12" type="ORF">FJY75_14045</name>
</gene>
<evidence type="ECO:0000256" key="9">
    <source>
        <dbReference type="ARBA" id="ARBA00023160"/>
    </source>
</evidence>
<reference evidence="12" key="1">
    <citation type="submission" date="2019-03" db="EMBL/GenBank/DDBJ databases">
        <title>Lake Tanganyika Metagenome-Assembled Genomes (MAGs).</title>
        <authorList>
            <person name="Tran P."/>
        </authorList>
    </citation>
    <scope>NUCLEOTIDE SEQUENCE</scope>
    <source>
        <strain evidence="12">M_DeepCast_400m_m2_100</strain>
    </source>
</reference>
<keyword evidence="9" id="KW-0275">Fatty acid biosynthesis</keyword>
<dbReference type="GO" id="GO:0006633">
    <property type="term" value="P:fatty acid biosynthetic process"/>
    <property type="evidence" value="ECO:0007669"/>
    <property type="project" value="UniProtKB-KW"/>
</dbReference>
<keyword evidence="3" id="KW-0444">Lipid biosynthesis</keyword>
<evidence type="ECO:0000313" key="13">
    <source>
        <dbReference type="Proteomes" id="UP000748308"/>
    </source>
</evidence>
<dbReference type="PANTHER" id="PTHR42853">
    <property type="entry name" value="ACETYL-COENZYME A CARBOXYLASE CARBOXYL TRANSFERASE SUBUNIT ALPHA"/>
    <property type="match status" value="1"/>
</dbReference>
<evidence type="ECO:0000259" key="11">
    <source>
        <dbReference type="PROSITE" id="PS50989"/>
    </source>
</evidence>
<evidence type="ECO:0000256" key="6">
    <source>
        <dbReference type="ARBA" id="ARBA00022832"/>
    </source>
</evidence>
<dbReference type="InterPro" id="IPR011763">
    <property type="entry name" value="COA_CT_C"/>
</dbReference>
<name>A0A938BQ28_UNCEI</name>
<keyword evidence="6" id="KW-0276">Fatty acid metabolism</keyword>
<dbReference type="InterPro" id="IPR001095">
    <property type="entry name" value="Acetyl_CoA_COase_a_su"/>
</dbReference>
<dbReference type="AlphaFoldDB" id="A0A938BQ28"/>
<dbReference type="EMBL" id="VGIY01000567">
    <property type="protein sequence ID" value="MBM3318963.1"/>
    <property type="molecule type" value="Genomic_DNA"/>
</dbReference>
<evidence type="ECO:0000256" key="3">
    <source>
        <dbReference type="ARBA" id="ARBA00022516"/>
    </source>
</evidence>
<evidence type="ECO:0000256" key="5">
    <source>
        <dbReference type="ARBA" id="ARBA00022741"/>
    </source>
</evidence>
<dbReference type="PANTHER" id="PTHR42853:SF3">
    <property type="entry name" value="ACETYL-COENZYME A CARBOXYLASE CARBOXYL TRANSFERASE SUBUNIT ALPHA, CHLOROPLASTIC"/>
    <property type="match status" value="1"/>
</dbReference>
<dbReference type="EC" id="2.1.3.15" evidence="2"/>
<keyword evidence="8" id="KW-0443">Lipid metabolism</keyword>
<evidence type="ECO:0000256" key="1">
    <source>
        <dbReference type="ARBA" id="ARBA00004956"/>
    </source>
</evidence>
<dbReference type="GO" id="GO:0016743">
    <property type="term" value="F:carboxyl- or carbamoyltransferase activity"/>
    <property type="evidence" value="ECO:0007669"/>
    <property type="project" value="InterPro"/>
</dbReference>
<keyword evidence="4 12" id="KW-0808">Transferase</keyword>
<sequence>AALKLTAKDLLKLGLVDEIIPEPDGGAHADPAAAAAALAGAIGRTLDTLGKIPKAELLDARYAKFRAMGVFTEGA</sequence>
<evidence type="ECO:0000256" key="8">
    <source>
        <dbReference type="ARBA" id="ARBA00023098"/>
    </source>
</evidence>
<dbReference type="GO" id="GO:0005524">
    <property type="term" value="F:ATP binding"/>
    <property type="evidence" value="ECO:0007669"/>
    <property type="project" value="UniProtKB-KW"/>
</dbReference>
<dbReference type="GO" id="GO:0009317">
    <property type="term" value="C:acetyl-CoA carboxylase complex"/>
    <property type="evidence" value="ECO:0007669"/>
    <property type="project" value="InterPro"/>
</dbReference>
<dbReference type="SUPFAM" id="SSF52096">
    <property type="entry name" value="ClpP/crotonase"/>
    <property type="match status" value="1"/>
</dbReference>
<evidence type="ECO:0000256" key="4">
    <source>
        <dbReference type="ARBA" id="ARBA00022679"/>
    </source>
</evidence>
<evidence type="ECO:0000313" key="12">
    <source>
        <dbReference type="EMBL" id="MBM3318963.1"/>
    </source>
</evidence>
<dbReference type="Proteomes" id="UP000748308">
    <property type="component" value="Unassembled WGS sequence"/>
</dbReference>
<feature type="non-terminal residue" evidence="12">
    <location>
        <position position="1"/>
    </location>
</feature>
<dbReference type="Gene3D" id="3.90.226.10">
    <property type="entry name" value="2-enoyl-CoA Hydratase, Chain A, domain 1"/>
    <property type="match status" value="1"/>
</dbReference>
<dbReference type="GO" id="GO:0003989">
    <property type="term" value="F:acetyl-CoA carboxylase activity"/>
    <property type="evidence" value="ECO:0007669"/>
    <property type="project" value="InterPro"/>
</dbReference>
<dbReference type="PROSITE" id="PS50989">
    <property type="entry name" value="COA_CT_CTER"/>
    <property type="match status" value="1"/>
</dbReference>
<evidence type="ECO:0000256" key="10">
    <source>
        <dbReference type="ARBA" id="ARBA00049152"/>
    </source>
</evidence>
<dbReference type="Pfam" id="PF03255">
    <property type="entry name" value="ACCA"/>
    <property type="match status" value="1"/>
</dbReference>
<comment type="pathway">
    <text evidence="1">Lipid metabolism; malonyl-CoA biosynthesis; malonyl-CoA from acetyl-CoA: step 1/1.</text>
</comment>
<keyword evidence="5" id="KW-0547">Nucleotide-binding</keyword>
<dbReference type="InterPro" id="IPR029045">
    <property type="entry name" value="ClpP/crotonase-like_dom_sf"/>
</dbReference>
<feature type="domain" description="CoA carboxyltransferase C-terminal" evidence="11">
    <location>
        <begin position="1"/>
        <end position="48"/>
    </location>
</feature>
<accession>A0A938BQ28</accession>
<evidence type="ECO:0000256" key="2">
    <source>
        <dbReference type="ARBA" id="ARBA00011883"/>
    </source>
</evidence>
<protein>
    <recommendedName>
        <fullName evidence="2">acetyl-CoA carboxytransferase</fullName>
        <ecNumber evidence="2">2.1.3.15</ecNumber>
    </recommendedName>
</protein>
<organism evidence="12 13">
    <name type="scientific">Eiseniibacteriota bacterium</name>
    <dbReference type="NCBI Taxonomy" id="2212470"/>
    <lineage>
        <taxon>Bacteria</taxon>
        <taxon>Candidatus Eiseniibacteriota</taxon>
    </lineage>
</organism>
<proteinExistence type="predicted"/>
<keyword evidence="7" id="KW-0067">ATP-binding</keyword>
<comment type="caution">
    <text evidence="12">The sequence shown here is derived from an EMBL/GenBank/DDBJ whole genome shotgun (WGS) entry which is preliminary data.</text>
</comment>
<evidence type="ECO:0000256" key="7">
    <source>
        <dbReference type="ARBA" id="ARBA00022840"/>
    </source>
</evidence>
<comment type="catalytic activity">
    <reaction evidence="10">
        <text>N(6)-carboxybiotinyl-L-lysyl-[protein] + acetyl-CoA = N(6)-biotinyl-L-lysyl-[protein] + malonyl-CoA</text>
        <dbReference type="Rhea" id="RHEA:54728"/>
        <dbReference type="Rhea" id="RHEA-COMP:10505"/>
        <dbReference type="Rhea" id="RHEA-COMP:10506"/>
        <dbReference type="ChEBI" id="CHEBI:57288"/>
        <dbReference type="ChEBI" id="CHEBI:57384"/>
        <dbReference type="ChEBI" id="CHEBI:83144"/>
        <dbReference type="ChEBI" id="CHEBI:83145"/>
        <dbReference type="EC" id="2.1.3.15"/>
    </reaction>
</comment>